<dbReference type="AlphaFoldDB" id="A0A8H3NYD7"/>
<feature type="domain" description="F-box" evidence="1">
    <location>
        <begin position="80"/>
        <end position="130"/>
    </location>
</feature>
<dbReference type="InterPro" id="IPR001810">
    <property type="entry name" value="F-box_dom"/>
</dbReference>
<name>A0A8H3NYD7_9EURO</name>
<evidence type="ECO:0000313" key="2">
    <source>
        <dbReference type="EMBL" id="GFF40725.1"/>
    </source>
</evidence>
<gene>
    <name evidence="2" type="ORF">IFM46972_06309</name>
</gene>
<reference evidence="2 3" key="1">
    <citation type="submission" date="2020-01" db="EMBL/GenBank/DDBJ databases">
        <title>Draft genome sequence of Aspergillus udagawae IFM 46972.</title>
        <authorList>
            <person name="Takahashi H."/>
            <person name="Yaguchi T."/>
        </authorList>
    </citation>
    <scope>NUCLEOTIDE SEQUENCE [LARGE SCALE GENOMIC DNA]</scope>
    <source>
        <strain evidence="2 3">IFM 46972</strain>
    </source>
</reference>
<dbReference type="Pfam" id="PF12937">
    <property type="entry name" value="F-box-like"/>
    <property type="match status" value="1"/>
</dbReference>
<dbReference type="Gene3D" id="1.20.1280.50">
    <property type="match status" value="1"/>
</dbReference>
<protein>
    <recommendedName>
        <fullName evidence="1">F-box domain-containing protein</fullName>
    </recommendedName>
</protein>
<dbReference type="InterPro" id="IPR036047">
    <property type="entry name" value="F-box-like_dom_sf"/>
</dbReference>
<evidence type="ECO:0000313" key="3">
    <source>
        <dbReference type="Proteomes" id="UP000465221"/>
    </source>
</evidence>
<dbReference type="SUPFAM" id="SSF81383">
    <property type="entry name" value="F-box domain"/>
    <property type="match status" value="1"/>
</dbReference>
<organism evidence="2 3">
    <name type="scientific">Aspergillus udagawae</name>
    <dbReference type="NCBI Taxonomy" id="91492"/>
    <lineage>
        <taxon>Eukaryota</taxon>
        <taxon>Fungi</taxon>
        <taxon>Dikarya</taxon>
        <taxon>Ascomycota</taxon>
        <taxon>Pezizomycotina</taxon>
        <taxon>Eurotiomycetes</taxon>
        <taxon>Eurotiomycetidae</taxon>
        <taxon>Eurotiales</taxon>
        <taxon>Aspergillaceae</taxon>
        <taxon>Aspergillus</taxon>
        <taxon>Aspergillus subgen. Fumigati</taxon>
    </lineage>
</organism>
<evidence type="ECO:0000259" key="1">
    <source>
        <dbReference type="Pfam" id="PF12937"/>
    </source>
</evidence>
<dbReference type="Proteomes" id="UP000465221">
    <property type="component" value="Unassembled WGS sequence"/>
</dbReference>
<dbReference type="CDD" id="cd09917">
    <property type="entry name" value="F-box_SF"/>
    <property type="match status" value="1"/>
</dbReference>
<accession>A0A8H3NYD7</accession>
<dbReference type="EMBL" id="BLKC01000042">
    <property type="protein sequence ID" value="GFF40725.1"/>
    <property type="molecule type" value="Genomic_DNA"/>
</dbReference>
<sequence>MGEEQCVLCPDPSRIWNPSTNFKAGGKFSLVAGPTCLCLDKMSLQTLPVPSVQRIIRIRPLPHVLSESYKTTRTDHFAPLPNELVFLIFSLLEAEQSPHEIKLAQWSPLTRVCRRWRDVAESLLYRTLLLKDRNPRIVKWWAADKQRLSKLLSTLQKRPNLCYYTQSLHVTVDNDTYSDDILHIMDLLPCVRQVTMQLDLVKNSYLPLLQSVGRMKLEELEFVGYGAAPSLNLLFTILSQMPTIRRLSTYRWGWCRDGSIYTSFANDDSASMTTEELSQLLPLNKQGISSLTSLDLQDPKTSIEVTECFLRWPTRLEQISLLSLCYGPYESQYDVRSIQRLLSIHKDWLQKITLGPIPPQGGDIPDFSDFPRLNDLHVTLYKSSSKGRETPYAIYKKVAAPNLRHLEIDLGDERQPDDPWVAEFLALVQLERKKCPRQTCIQCVDVNFCRWGDLALGLARRSSIGCESVRYDIDVQ</sequence>
<proteinExistence type="predicted"/>
<comment type="caution">
    <text evidence="2">The sequence shown here is derived from an EMBL/GenBank/DDBJ whole genome shotgun (WGS) entry which is preliminary data.</text>
</comment>